<reference evidence="1" key="1">
    <citation type="journal article" date="2011" name="PLoS Biol.">
        <title>Gene gain and loss during evolution of obligate parasitism in the white rust pathogen of Arabidopsis thaliana.</title>
        <authorList>
            <person name="Kemen E."/>
            <person name="Gardiner A."/>
            <person name="Schultz-Larsen T."/>
            <person name="Kemen A.C."/>
            <person name="Balmuth A.L."/>
            <person name="Robert-Seilaniantz A."/>
            <person name="Bailey K."/>
            <person name="Holub E."/>
            <person name="Studholme D.J."/>
            <person name="Maclean D."/>
            <person name="Jones J.D."/>
        </authorList>
    </citation>
    <scope>NUCLEOTIDE SEQUENCE</scope>
</reference>
<organism evidence="1">
    <name type="scientific">Albugo laibachii Nc14</name>
    <dbReference type="NCBI Taxonomy" id="890382"/>
    <lineage>
        <taxon>Eukaryota</taxon>
        <taxon>Sar</taxon>
        <taxon>Stramenopiles</taxon>
        <taxon>Oomycota</taxon>
        <taxon>Peronosporomycetes</taxon>
        <taxon>Albuginales</taxon>
        <taxon>Albuginaceae</taxon>
        <taxon>Albugo</taxon>
    </lineage>
</organism>
<protein>
    <submittedName>
        <fullName evidence="1">AlNc14C255G9707 protein</fullName>
    </submittedName>
</protein>
<name>F0WTN0_9STRA</name>
<dbReference type="HOGENOM" id="CLU_2532159_0_0_1"/>
<gene>
    <name evidence="1" type="primary">AlNc14C255G9707</name>
    <name evidence="1" type="ORF">ALNC14_108660</name>
</gene>
<accession>F0WTN0</accession>
<reference evidence="1" key="2">
    <citation type="submission" date="2011-02" db="EMBL/GenBank/DDBJ databases">
        <authorList>
            <person name="MacLean D."/>
        </authorList>
    </citation>
    <scope>NUCLEOTIDE SEQUENCE</scope>
</reference>
<evidence type="ECO:0000313" key="1">
    <source>
        <dbReference type="EMBL" id="CCA24722.1"/>
    </source>
</evidence>
<dbReference type="AlphaFoldDB" id="F0WTN0"/>
<dbReference type="EMBL" id="FR824300">
    <property type="protein sequence ID" value="CCA24722.1"/>
    <property type="molecule type" value="Genomic_DNA"/>
</dbReference>
<proteinExistence type="predicted"/>
<sequence length="84" mass="10122">MRSSWATFPKTIKFDGQRSQKEINIHVQRFLTNHQVLWARIFNRSRYMGNIFRIRSSLMGKFSEKIKLNQILENDQTTWGTFLK</sequence>